<dbReference type="GO" id="GO:0061630">
    <property type="term" value="F:ubiquitin protein ligase activity"/>
    <property type="evidence" value="ECO:0007669"/>
    <property type="project" value="UniProtKB-EC"/>
</dbReference>
<evidence type="ECO:0000256" key="13">
    <source>
        <dbReference type="ARBA" id="ARBA00023136"/>
    </source>
</evidence>
<dbReference type="PANTHER" id="PTHR46279:SF10">
    <property type="entry name" value="RING-TYPE E3 UBIQUITIN TRANSFERASE"/>
    <property type="match status" value="1"/>
</dbReference>
<evidence type="ECO:0000256" key="2">
    <source>
        <dbReference type="ARBA" id="ARBA00004167"/>
    </source>
</evidence>
<evidence type="ECO:0000256" key="14">
    <source>
        <dbReference type="ARBA" id="ARBA00024209"/>
    </source>
</evidence>
<evidence type="ECO:0000256" key="3">
    <source>
        <dbReference type="ARBA" id="ARBA00004906"/>
    </source>
</evidence>
<evidence type="ECO:0000259" key="16">
    <source>
        <dbReference type="PROSITE" id="PS50089"/>
    </source>
</evidence>
<dbReference type="SUPFAM" id="SSF57850">
    <property type="entry name" value="RING/U-box"/>
    <property type="match status" value="1"/>
</dbReference>
<dbReference type="InterPro" id="IPR001841">
    <property type="entry name" value="Znf_RING"/>
</dbReference>
<feature type="domain" description="RING-type" evidence="16">
    <location>
        <begin position="259"/>
        <end position="301"/>
    </location>
</feature>
<name>A0A803L2M9_CHEQI</name>
<evidence type="ECO:0000256" key="9">
    <source>
        <dbReference type="ARBA" id="ARBA00022771"/>
    </source>
</evidence>
<evidence type="ECO:0000256" key="7">
    <source>
        <dbReference type="ARBA" id="ARBA00022723"/>
    </source>
</evidence>
<keyword evidence="10" id="KW-0833">Ubl conjugation pathway</keyword>
<protein>
    <recommendedName>
        <fullName evidence="4">RING-type E3 ubiquitin transferase</fullName>
        <ecNumber evidence="4">2.3.2.27</ecNumber>
    </recommendedName>
</protein>
<dbReference type="Gene3D" id="3.30.40.10">
    <property type="entry name" value="Zinc/RING finger domain, C3HC4 (zinc finger)"/>
    <property type="match status" value="1"/>
</dbReference>
<keyword evidence="9 15" id="KW-0863">Zinc-finger</keyword>
<dbReference type="OMA" id="PICISEY"/>
<evidence type="ECO:0000256" key="5">
    <source>
        <dbReference type="ARBA" id="ARBA00022679"/>
    </source>
</evidence>
<dbReference type="GO" id="GO:0030247">
    <property type="term" value="F:polysaccharide binding"/>
    <property type="evidence" value="ECO:0007669"/>
    <property type="project" value="InterPro"/>
</dbReference>
<keyword evidence="7" id="KW-0479">Metal-binding</keyword>
<dbReference type="EnsemblPlants" id="AUR62006118-RA">
    <property type="protein sequence ID" value="AUR62006118-RA:cds"/>
    <property type="gene ID" value="AUR62006118"/>
</dbReference>
<keyword evidence="18" id="KW-1185">Reference proteome</keyword>
<organism evidence="17 18">
    <name type="scientific">Chenopodium quinoa</name>
    <name type="common">Quinoa</name>
    <dbReference type="NCBI Taxonomy" id="63459"/>
    <lineage>
        <taxon>Eukaryota</taxon>
        <taxon>Viridiplantae</taxon>
        <taxon>Streptophyta</taxon>
        <taxon>Embryophyta</taxon>
        <taxon>Tracheophyta</taxon>
        <taxon>Spermatophyta</taxon>
        <taxon>Magnoliopsida</taxon>
        <taxon>eudicotyledons</taxon>
        <taxon>Gunneridae</taxon>
        <taxon>Pentapetalae</taxon>
        <taxon>Caryophyllales</taxon>
        <taxon>Chenopodiaceae</taxon>
        <taxon>Chenopodioideae</taxon>
        <taxon>Atripliceae</taxon>
        <taxon>Chenopodium</taxon>
    </lineage>
</organism>
<evidence type="ECO:0000256" key="12">
    <source>
        <dbReference type="ARBA" id="ARBA00022989"/>
    </source>
</evidence>
<keyword evidence="5" id="KW-0808">Transferase</keyword>
<evidence type="ECO:0000313" key="17">
    <source>
        <dbReference type="EnsemblPlants" id="AUR62006118-RA:cds"/>
    </source>
</evidence>
<evidence type="ECO:0000313" key="18">
    <source>
        <dbReference type="Proteomes" id="UP000596660"/>
    </source>
</evidence>
<comment type="catalytic activity">
    <reaction evidence="1">
        <text>S-ubiquitinyl-[E2 ubiquitin-conjugating enzyme]-L-cysteine + [acceptor protein]-L-lysine = [E2 ubiquitin-conjugating enzyme]-L-cysteine + N(6)-ubiquitinyl-[acceptor protein]-L-lysine.</text>
        <dbReference type="EC" id="2.3.2.27"/>
    </reaction>
</comment>
<evidence type="ECO:0000256" key="15">
    <source>
        <dbReference type="PROSITE-ProRule" id="PRU00175"/>
    </source>
</evidence>
<sequence>MLKTNNAETCDTRICKKTPSFNNTSTIEKDYISIQFPFRLIDGKVNCTCGSPGFDMYCDDKLGGPLLELPKAGNFTVDYIIYPTRDINLSDPNNCLPQKLLSLDLTTSPFRPGSLVSKYQVYNCSGNADDYRLFDGKIGCLEGSNYTIIGAGPYTRVVNSNCTFVKNVSVPTIFDYYHLNELNQHSSIYLTWDIQEHTCLHPSVRCYRGSLSSWRNVEASTTATTNTNHVGLDQITINSYPTVLIGKSGRMIKPDDDNCPICLADYIPGDSLKVLPGCLHRFHVDCIDLWLSAKPTCPICRTFPPLNS</sequence>
<dbReference type="EC" id="2.3.2.27" evidence="4"/>
<dbReference type="AlphaFoldDB" id="A0A803L2M9"/>
<keyword evidence="12" id="KW-1133">Transmembrane helix</keyword>
<accession>A0A803L2M9</accession>
<reference evidence="17" key="2">
    <citation type="submission" date="2021-03" db="UniProtKB">
        <authorList>
            <consortium name="EnsemblPlants"/>
        </authorList>
    </citation>
    <scope>IDENTIFICATION</scope>
</reference>
<dbReference type="Pfam" id="PF13639">
    <property type="entry name" value="zf-RING_2"/>
    <property type="match status" value="1"/>
</dbReference>
<comment type="similarity">
    <text evidence="14">Belongs to the RING-type zinc finger family. ATL subfamily.</text>
</comment>
<comment type="subcellular location">
    <subcellularLocation>
        <location evidence="2">Membrane</location>
        <topology evidence="2">Single-pass membrane protein</topology>
    </subcellularLocation>
</comment>
<dbReference type="InterPro" id="IPR013083">
    <property type="entry name" value="Znf_RING/FYVE/PHD"/>
</dbReference>
<evidence type="ECO:0000256" key="1">
    <source>
        <dbReference type="ARBA" id="ARBA00000900"/>
    </source>
</evidence>
<dbReference type="InterPro" id="IPR046948">
    <property type="entry name" value="ATL20-22-like"/>
</dbReference>
<evidence type="ECO:0000256" key="4">
    <source>
        <dbReference type="ARBA" id="ARBA00012483"/>
    </source>
</evidence>
<dbReference type="InterPro" id="IPR025287">
    <property type="entry name" value="WAK_GUB"/>
</dbReference>
<dbReference type="SMART" id="SM00184">
    <property type="entry name" value="RING"/>
    <property type="match status" value="1"/>
</dbReference>
<reference evidence="17" key="1">
    <citation type="journal article" date="2017" name="Nature">
        <title>The genome of Chenopodium quinoa.</title>
        <authorList>
            <person name="Jarvis D.E."/>
            <person name="Ho Y.S."/>
            <person name="Lightfoot D.J."/>
            <person name="Schmoeckel S.M."/>
            <person name="Li B."/>
            <person name="Borm T.J.A."/>
            <person name="Ohyanagi H."/>
            <person name="Mineta K."/>
            <person name="Michell C.T."/>
            <person name="Saber N."/>
            <person name="Kharbatia N.M."/>
            <person name="Rupper R.R."/>
            <person name="Sharp A.R."/>
            <person name="Dally N."/>
            <person name="Boughton B.A."/>
            <person name="Woo Y.H."/>
            <person name="Gao G."/>
            <person name="Schijlen E.G.W.M."/>
            <person name="Guo X."/>
            <person name="Momin A.A."/>
            <person name="Negrao S."/>
            <person name="Al-Babili S."/>
            <person name="Gehring C."/>
            <person name="Roessner U."/>
            <person name="Jung C."/>
            <person name="Murphy K."/>
            <person name="Arold S.T."/>
            <person name="Gojobori T."/>
            <person name="van der Linden C.G."/>
            <person name="van Loo E.N."/>
            <person name="Jellen E.N."/>
            <person name="Maughan P.J."/>
            <person name="Tester M."/>
        </authorList>
    </citation>
    <scope>NUCLEOTIDE SEQUENCE [LARGE SCALE GENOMIC DNA]</scope>
    <source>
        <strain evidence="17">cv. PI 614886</strain>
    </source>
</reference>
<dbReference type="PROSITE" id="PS50089">
    <property type="entry name" value="ZF_RING_2"/>
    <property type="match status" value="1"/>
</dbReference>
<keyword evidence="11" id="KW-0862">Zinc</keyword>
<keyword evidence="6" id="KW-0812">Transmembrane</keyword>
<evidence type="ECO:0000256" key="10">
    <source>
        <dbReference type="ARBA" id="ARBA00022786"/>
    </source>
</evidence>
<keyword evidence="8" id="KW-0732">Signal</keyword>
<dbReference type="GO" id="GO:0016020">
    <property type="term" value="C:membrane"/>
    <property type="evidence" value="ECO:0007669"/>
    <property type="project" value="UniProtKB-SubCell"/>
</dbReference>
<evidence type="ECO:0000256" key="11">
    <source>
        <dbReference type="ARBA" id="ARBA00022833"/>
    </source>
</evidence>
<evidence type="ECO:0000256" key="6">
    <source>
        <dbReference type="ARBA" id="ARBA00022692"/>
    </source>
</evidence>
<keyword evidence="13" id="KW-0472">Membrane</keyword>
<dbReference type="Proteomes" id="UP000596660">
    <property type="component" value="Unplaced"/>
</dbReference>
<comment type="pathway">
    <text evidence="3">Protein modification; protein ubiquitination.</text>
</comment>
<dbReference type="PANTHER" id="PTHR46279">
    <property type="entry name" value="RING/U-BOX SUPERFAMILY PROTEIN"/>
    <property type="match status" value="1"/>
</dbReference>
<dbReference type="Pfam" id="PF13947">
    <property type="entry name" value="GUB_WAK_bind"/>
    <property type="match status" value="1"/>
</dbReference>
<dbReference type="GO" id="GO:0008270">
    <property type="term" value="F:zinc ion binding"/>
    <property type="evidence" value="ECO:0007669"/>
    <property type="project" value="UniProtKB-KW"/>
</dbReference>
<evidence type="ECO:0000256" key="8">
    <source>
        <dbReference type="ARBA" id="ARBA00022729"/>
    </source>
</evidence>
<dbReference type="Gramene" id="AUR62006118-RA">
    <property type="protein sequence ID" value="AUR62006118-RA:cds"/>
    <property type="gene ID" value="AUR62006118"/>
</dbReference>
<proteinExistence type="inferred from homology"/>